<sequence length="655" mass="72301">MVLPVGAKRGQETLIRQLTTVVPQGVCPGETHLSVGCGDTHVLLVKVPLEALPGDKLLLSQGQDSSWTCSIVRQRSSDPRRQQLPQDHSDPLEKRITLLVPPRVAPGESKLAVSVGEGARVHLTVPAAAKPGDAIELRQELVGPGKGGLPADAWRCKLVCDKVARGEPREGLGHVSKLRPLHAPPACGDKVCADLFAAVRAAGGVVSSKLVRGSTPPLCIPGILAAEPIQAGEELCRIPNRLHISPDTARELTPELWRAATAQSEVPESRRHEAAQCVFLAQLLHGAEERAAGDGGSPPDATRRCWLSASDAHPDVRTVWERYADGLLNEDFASHPYRLAAASPDTMRESFEPSTEADYFIQMAHDVHTIYQVLTRACPSTISGQWPEFSMFFRARLCILTRVFQASCDSTLVPVVDLFNHASGADYGVSWRWNEHEQAMTATARRAHTAGEELFCSYGPRSNLLLYRTYGFTQSPDTEPAWTCTVWPDYVLAIYDMFLPAGESRVPIVLESKHMEDSLCEVLNQVRRNGRDATEFLRLICARCMWPYEHDPALKPALQALRRARQADPASSAWWSELTQTDRDLALDEFARIKMCEYLCLVAHADAIESIEGNLSESHCLRGTEHLRSILMDALNMLRNKCAFRLRHILQDPVD</sequence>
<dbReference type="Gene3D" id="3.90.1410.10">
    <property type="entry name" value="set domain protein methyltransferase, domain 1"/>
    <property type="match status" value="1"/>
</dbReference>
<evidence type="ECO:0000313" key="2">
    <source>
        <dbReference type="EMBL" id="CAE4571207.1"/>
    </source>
</evidence>
<proteinExistence type="predicted"/>
<dbReference type="GO" id="GO:0016279">
    <property type="term" value="F:protein-lysine N-methyltransferase activity"/>
    <property type="evidence" value="ECO:0007669"/>
    <property type="project" value="TreeGrafter"/>
</dbReference>
<dbReference type="InterPro" id="IPR001214">
    <property type="entry name" value="SET_dom"/>
</dbReference>
<dbReference type="EMBL" id="HBNR01016451">
    <property type="protein sequence ID" value="CAE4571207.1"/>
    <property type="molecule type" value="Transcribed_RNA"/>
</dbReference>
<gene>
    <name evidence="2" type="ORF">AMON00008_LOCUS10826</name>
</gene>
<dbReference type="PANTHER" id="PTHR13271">
    <property type="entry name" value="UNCHARACTERIZED PUTATIVE METHYLTRANSFERASE"/>
    <property type="match status" value="1"/>
</dbReference>
<dbReference type="AlphaFoldDB" id="A0A7S4UJ02"/>
<reference evidence="2" key="1">
    <citation type="submission" date="2021-01" db="EMBL/GenBank/DDBJ databases">
        <authorList>
            <person name="Corre E."/>
            <person name="Pelletier E."/>
            <person name="Niang G."/>
            <person name="Scheremetjew M."/>
            <person name="Finn R."/>
            <person name="Kale V."/>
            <person name="Holt S."/>
            <person name="Cochrane G."/>
            <person name="Meng A."/>
            <person name="Brown T."/>
            <person name="Cohen L."/>
        </authorList>
    </citation>
    <scope>NUCLEOTIDE SEQUENCE</scope>
    <source>
        <strain evidence="2">CCMP3105</strain>
    </source>
</reference>
<dbReference type="CDD" id="cd10527">
    <property type="entry name" value="SET_LSMT"/>
    <property type="match status" value="1"/>
</dbReference>
<dbReference type="InterPro" id="IPR050600">
    <property type="entry name" value="SETD3_SETD6_MTase"/>
</dbReference>
<dbReference type="SUPFAM" id="SSF82199">
    <property type="entry name" value="SET domain"/>
    <property type="match status" value="1"/>
</dbReference>
<protein>
    <recommendedName>
        <fullName evidence="1">SET domain-containing protein</fullName>
    </recommendedName>
</protein>
<dbReference type="InterPro" id="IPR046341">
    <property type="entry name" value="SET_dom_sf"/>
</dbReference>
<dbReference type="Pfam" id="PF00856">
    <property type="entry name" value="SET"/>
    <property type="match status" value="1"/>
</dbReference>
<accession>A0A7S4UJ02</accession>
<organism evidence="2">
    <name type="scientific">Alexandrium monilatum</name>
    <dbReference type="NCBI Taxonomy" id="311494"/>
    <lineage>
        <taxon>Eukaryota</taxon>
        <taxon>Sar</taxon>
        <taxon>Alveolata</taxon>
        <taxon>Dinophyceae</taxon>
        <taxon>Gonyaulacales</taxon>
        <taxon>Pyrocystaceae</taxon>
        <taxon>Alexandrium</taxon>
    </lineage>
</organism>
<evidence type="ECO:0000259" key="1">
    <source>
        <dbReference type="Pfam" id="PF00856"/>
    </source>
</evidence>
<feature type="domain" description="SET" evidence="1">
    <location>
        <begin position="222"/>
        <end position="459"/>
    </location>
</feature>
<name>A0A7S4UJ02_9DINO</name>